<dbReference type="Gene3D" id="1.20.1280.50">
    <property type="match status" value="1"/>
</dbReference>
<keyword evidence="4" id="KW-1185">Reference proteome</keyword>
<dbReference type="PROSITE" id="PS50181">
    <property type="entry name" value="FBOX"/>
    <property type="match status" value="1"/>
</dbReference>
<dbReference type="SMART" id="SM00256">
    <property type="entry name" value="FBOX"/>
    <property type="match status" value="1"/>
</dbReference>
<sequence length="378" mass="44124">MRNVENIPSEVMTLILLKLSVISLLRCKCVCKTWYALIKNPSFISIHLKSHNNDDSHLVVRNCNYNCDPAYPFLYALFLDKTLKDLTYQVLDSQFPIPGELFGPYDGLFLVYQEEYNRIYLLNIATKETRALPQCRFVVPNMTLATRFYFGCGYDPLSDDYKLVFLRQFSDENGYDDVLDSHVSLYSFNNDSWRDLQVAELRRYFWVECSSRNSYLNGVCHWLALREMGSKYVILSFDISSEIFQEIDLPTHPLNGGCSMLEVVNDSLYLLTVRYNPEFELSIWMMRDGCWTIRLTMTGDYENGPTGYWKNDTIFISHRIGAEHLLLLDLNSKEEIDLGIPWVAPDDVFRYNESLVSIKREKDFSEVFDIPWHVFGVI</sequence>
<comment type="caution">
    <text evidence="3">The sequence shown here is derived from an EMBL/GenBank/DDBJ whole genome shotgun (WGS) entry which is preliminary data.</text>
</comment>
<organism evidence="3 4">
    <name type="scientific">Acer saccharum</name>
    <name type="common">Sugar maple</name>
    <dbReference type="NCBI Taxonomy" id="4024"/>
    <lineage>
        <taxon>Eukaryota</taxon>
        <taxon>Viridiplantae</taxon>
        <taxon>Streptophyta</taxon>
        <taxon>Embryophyta</taxon>
        <taxon>Tracheophyta</taxon>
        <taxon>Spermatophyta</taxon>
        <taxon>Magnoliopsida</taxon>
        <taxon>eudicotyledons</taxon>
        <taxon>Gunneridae</taxon>
        <taxon>Pentapetalae</taxon>
        <taxon>rosids</taxon>
        <taxon>malvids</taxon>
        <taxon>Sapindales</taxon>
        <taxon>Sapindaceae</taxon>
        <taxon>Hippocastanoideae</taxon>
        <taxon>Acereae</taxon>
        <taxon>Acer</taxon>
    </lineage>
</organism>
<dbReference type="AlphaFoldDB" id="A0AA39VY94"/>
<dbReference type="SUPFAM" id="SSF50965">
    <property type="entry name" value="Galactose oxidase, central domain"/>
    <property type="match status" value="1"/>
</dbReference>
<dbReference type="Pfam" id="PF07734">
    <property type="entry name" value="FBA_1"/>
    <property type="match status" value="1"/>
</dbReference>
<dbReference type="InterPro" id="IPR017451">
    <property type="entry name" value="F-box-assoc_interact_dom"/>
</dbReference>
<keyword evidence="1" id="KW-0732">Signal</keyword>
<dbReference type="InterPro" id="IPR011043">
    <property type="entry name" value="Gal_Oxase/kelch_b-propeller"/>
</dbReference>
<dbReference type="NCBIfam" id="TIGR01640">
    <property type="entry name" value="F_box_assoc_1"/>
    <property type="match status" value="1"/>
</dbReference>
<accession>A0AA39VY94</accession>
<dbReference type="PANTHER" id="PTHR31672:SF13">
    <property type="entry name" value="F-BOX PROTEIN CPR30-LIKE"/>
    <property type="match status" value="1"/>
</dbReference>
<dbReference type="InterPro" id="IPR036047">
    <property type="entry name" value="F-box-like_dom_sf"/>
</dbReference>
<evidence type="ECO:0000313" key="4">
    <source>
        <dbReference type="Proteomes" id="UP001168877"/>
    </source>
</evidence>
<evidence type="ECO:0000259" key="2">
    <source>
        <dbReference type="PROSITE" id="PS50181"/>
    </source>
</evidence>
<dbReference type="Proteomes" id="UP001168877">
    <property type="component" value="Unassembled WGS sequence"/>
</dbReference>
<feature type="domain" description="F-box" evidence="2">
    <location>
        <begin position="1"/>
        <end position="46"/>
    </location>
</feature>
<protein>
    <recommendedName>
        <fullName evidence="2">F-box domain-containing protein</fullName>
    </recommendedName>
</protein>
<feature type="signal peptide" evidence="1">
    <location>
        <begin position="1"/>
        <end position="27"/>
    </location>
</feature>
<name>A0AA39VY94_ACESA</name>
<evidence type="ECO:0000256" key="1">
    <source>
        <dbReference type="SAM" id="SignalP"/>
    </source>
</evidence>
<reference evidence="3" key="1">
    <citation type="journal article" date="2022" name="Plant J.">
        <title>Strategies of tolerance reflected in two North American maple genomes.</title>
        <authorList>
            <person name="McEvoy S.L."/>
            <person name="Sezen U.U."/>
            <person name="Trouern-Trend A."/>
            <person name="McMahon S.M."/>
            <person name="Schaberg P.G."/>
            <person name="Yang J."/>
            <person name="Wegrzyn J.L."/>
            <person name="Swenson N.G."/>
        </authorList>
    </citation>
    <scope>NUCLEOTIDE SEQUENCE</scope>
    <source>
        <strain evidence="3">NS2018</strain>
    </source>
</reference>
<dbReference type="CDD" id="cd22157">
    <property type="entry name" value="F-box_AtFBW1-like"/>
    <property type="match status" value="1"/>
</dbReference>
<dbReference type="SUPFAM" id="SSF81383">
    <property type="entry name" value="F-box domain"/>
    <property type="match status" value="1"/>
</dbReference>
<dbReference type="EMBL" id="JAUESC010000003">
    <property type="protein sequence ID" value="KAK0602664.1"/>
    <property type="molecule type" value="Genomic_DNA"/>
</dbReference>
<reference evidence="3" key="2">
    <citation type="submission" date="2023-06" db="EMBL/GenBank/DDBJ databases">
        <authorList>
            <person name="Swenson N.G."/>
            <person name="Wegrzyn J.L."/>
            <person name="Mcevoy S.L."/>
        </authorList>
    </citation>
    <scope>NUCLEOTIDE SEQUENCE</scope>
    <source>
        <strain evidence="3">NS2018</strain>
        <tissue evidence="3">Leaf</tissue>
    </source>
</reference>
<dbReference type="PANTHER" id="PTHR31672">
    <property type="entry name" value="BNACNNG10540D PROTEIN"/>
    <property type="match status" value="1"/>
</dbReference>
<dbReference type="InterPro" id="IPR006527">
    <property type="entry name" value="F-box-assoc_dom_typ1"/>
</dbReference>
<feature type="chain" id="PRO_5041299480" description="F-box domain-containing protein" evidence="1">
    <location>
        <begin position="28"/>
        <end position="378"/>
    </location>
</feature>
<proteinExistence type="predicted"/>
<dbReference type="Pfam" id="PF00646">
    <property type="entry name" value="F-box"/>
    <property type="match status" value="1"/>
</dbReference>
<dbReference type="InterPro" id="IPR050796">
    <property type="entry name" value="SCF_F-box_component"/>
</dbReference>
<dbReference type="InterPro" id="IPR001810">
    <property type="entry name" value="F-box_dom"/>
</dbReference>
<gene>
    <name evidence="3" type="ORF">LWI29_035791</name>
</gene>
<evidence type="ECO:0000313" key="3">
    <source>
        <dbReference type="EMBL" id="KAK0602664.1"/>
    </source>
</evidence>